<protein>
    <submittedName>
        <fullName evidence="1">Uncharacterized protein</fullName>
    </submittedName>
</protein>
<keyword evidence="2" id="KW-1185">Reference proteome</keyword>
<gene>
    <name evidence="1" type="ORF">Amme3_00131</name>
</gene>
<proteinExistence type="predicted"/>
<accession>A0AAX4MXD5</accession>
<dbReference type="Proteomes" id="UP001438490">
    <property type="component" value="Segment"/>
</dbReference>
<evidence type="ECO:0000313" key="2">
    <source>
        <dbReference type="Proteomes" id="UP001438490"/>
    </source>
</evidence>
<name>A0AAX4MXD5_9CAUD</name>
<dbReference type="EMBL" id="PP496413">
    <property type="protein sequence ID" value="WYV99127.1"/>
    <property type="molecule type" value="Genomic_DNA"/>
</dbReference>
<sequence length="104" mass="11678">MDCGYVSPFVNEIGKQIIFYASANHLPADERAKYQNLVDTLPPRPDCGISINQWAAVYPNVAFPGVMIGMRDLTVASSTEVLIPYESFNMEQVPWEKLNPRKCV</sequence>
<evidence type="ECO:0000313" key="1">
    <source>
        <dbReference type="EMBL" id="WYV99127.1"/>
    </source>
</evidence>
<organism evidence="1 2">
    <name type="scientific">Pseudomonas phage vB_PpuM-Amme-3</name>
    <dbReference type="NCBI Taxonomy" id="3132617"/>
    <lineage>
        <taxon>Viruses</taxon>
        <taxon>Duplodnaviria</taxon>
        <taxon>Heunggongvirae</taxon>
        <taxon>Uroviricota</taxon>
        <taxon>Caudoviricetes</taxon>
        <taxon>Vandenendeviridae</taxon>
        <taxon>Gorskivirinae</taxon>
        <taxon>Tartuvirus</taxon>
        <taxon>Tartuvirus amme3</taxon>
    </lineage>
</organism>
<reference evidence="1 2" key="1">
    <citation type="submission" date="2024-03" db="EMBL/GenBank/DDBJ databases">
        <title>Isolation and characterization of a phage collection against Pseudomonas putida.</title>
        <authorList>
            <person name="Brauer A."/>
            <person name="Rosendahl S."/>
            <person name="Kangsep A."/>
            <person name="Rikberg R."/>
            <person name="Lewanczyk A.C."/>
            <person name="Horak R."/>
            <person name="Tamman H."/>
        </authorList>
    </citation>
    <scope>NUCLEOTIDE SEQUENCE [LARGE SCALE GENOMIC DNA]</scope>
</reference>